<evidence type="ECO:0000256" key="2">
    <source>
        <dbReference type="SAM" id="MobiDB-lite"/>
    </source>
</evidence>
<dbReference type="InterPro" id="IPR047057">
    <property type="entry name" value="MerR_fam"/>
</dbReference>
<dbReference type="EMBL" id="FTNI01000038">
    <property type="protein sequence ID" value="SIS20592.1"/>
    <property type="molecule type" value="Genomic_DNA"/>
</dbReference>
<dbReference type="InterPro" id="IPR000073">
    <property type="entry name" value="AB_hydrolase_1"/>
</dbReference>
<gene>
    <name evidence="4" type="ORF">SAMN05421833_13829</name>
</gene>
<dbReference type="PANTHER" id="PTHR30204:SF93">
    <property type="entry name" value="HTH MERR-TYPE DOMAIN-CONTAINING PROTEIN"/>
    <property type="match status" value="1"/>
</dbReference>
<dbReference type="GO" id="GO:0003700">
    <property type="term" value="F:DNA-binding transcription factor activity"/>
    <property type="evidence" value="ECO:0007669"/>
    <property type="project" value="InterPro"/>
</dbReference>
<dbReference type="Proteomes" id="UP000186096">
    <property type="component" value="Unassembled WGS sequence"/>
</dbReference>
<dbReference type="PRINTS" id="PR00040">
    <property type="entry name" value="HTHMERR"/>
</dbReference>
<dbReference type="PROSITE" id="PS50937">
    <property type="entry name" value="HTH_MERR_2"/>
    <property type="match status" value="1"/>
</dbReference>
<feature type="region of interest" description="Disordered" evidence="2">
    <location>
        <begin position="1"/>
        <end position="35"/>
    </location>
</feature>
<dbReference type="GO" id="GO:0003677">
    <property type="term" value="F:DNA binding"/>
    <property type="evidence" value="ECO:0007669"/>
    <property type="project" value="UniProtKB-KW"/>
</dbReference>
<evidence type="ECO:0000259" key="3">
    <source>
        <dbReference type="PROSITE" id="PS50937"/>
    </source>
</evidence>
<dbReference type="PANTHER" id="PTHR30204">
    <property type="entry name" value="REDOX-CYCLING DRUG-SENSING TRANSCRIPTIONAL ACTIVATOR SOXR"/>
    <property type="match status" value="1"/>
</dbReference>
<dbReference type="InterPro" id="IPR029058">
    <property type="entry name" value="AB_hydrolase_fold"/>
</dbReference>
<dbReference type="AlphaFoldDB" id="A0A1N7H6Y9"/>
<organism evidence="4 5">
    <name type="scientific">Microbispora rosea</name>
    <dbReference type="NCBI Taxonomy" id="58117"/>
    <lineage>
        <taxon>Bacteria</taxon>
        <taxon>Bacillati</taxon>
        <taxon>Actinomycetota</taxon>
        <taxon>Actinomycetes</taxon>
        <taxon>Streptosporangiales</taxon>
        <taxon>Streptosporangiaceae</taxon>
        <taxon>Microbispora</taxon>
    </lineage>
</organism>
<proteinExistence type="predicted"/>
<feature type="compositionally biased region" description="Basic and acidic residues" evidence="2">
    <location>
        <begin position="16"/>
        <end position="29"/>
    </location>
</feature>
<protein>
    <submittedName>
        <fullName evidence="4">DNA-binding transcriptional regulator, MerR family</fullName>
    </submittedName>
</protein>
<sequence length="525" mass="57880">MTTETRAIEAAGSRRPYGEHDDEGERAGRGDTTAPHFTIEHDGVTIPVSRGGCGRPLLLCPGLNSTQADLRELAELLRRDHDVVTFDLRGHGLASAAGRYSFEAFLGDLAAVMAELGRLGLSAAPVLVGYSLGADLAVHYASEHPDAVAGLVLIDGANPVPEPFVTEAVLPEFRAMWEGLAARQEAERDTARQVVLTAQEILDLNLEIDVVRSEILDRYAKINRPITMIMSASMAGDDGAGPHPAGWPRERFLETGLMLTIGELASYAGVTVRAVRHYHAKGLLPEPERDHSGYRRYDAGAVVELIKIRTLAEAGVPLARVRELLRAGEEEFAAAVADIDRRLRAEIRERQRHRERIARLASGDGLALPVEVVEYLDRLRALGVDERIVRAERDGWIPLAAHSPGRVPAWMARKREQIEDPRLVGFYLTLSQALDRADDDPRLVELADRLAAYLTDMADERGEDYVDDTEMASPLVTLMDRLAFDTVPPARRLIELLEQRGWTGWTKLVRVAPRCRPISRGAAPR</sequence>
<name>A0A1N7H6Y9_9ACTN</name>
<keyword evidence="5" id="KW-1185">Reference proteome</keyword>
<dbReference type="SUPFAM" id="SSF46955">
    <property type="entry name" value="Putative DNA-binding domain"/>
    <property type="match status" value="1"/>
</dbReference>
<dbReference type="STRING" id="58117.SAMN05421833_13829"/>
<dbReference type="Pfam" id="PF00561">
    <property type="entry name" value="Abhydrolase_1"/>
    <property type="match status" value="1"/>
</dbReference>
<dbReference type="Pfam" id="PF00376">
    <property type="entry name" value="MerR"/>
    <property type="match status" value="1"/>
</dbReference>
<evidence type="ECO:0000256" key="1">
    <source>
        <dbReference type="ARBA" id="ARBA00023125"/>
    </source>
</evidence>
<feature type="domain" description="HTH merR-type" evidence="3">
    <location>
        <begin position="258"/>
        <end position="327"/>
    </location>
</feature>
<dbReference type="GO" id="GO:0003824">
    <property type="term" value="F:catalytic activity"/>
    <property type="evidence" value="ECO:0007669"/>
    <property type="project" value="UniProtKB-ARBA"/>
</dbReference>
<accession>A0A1N7H6Y9</accession>
<evidence type="ECO:0000313" key="5">
    <source>
        <dbReference type="Proteomes" id="UP000186096"/>
    </source>
</evidence>
<dbReference type="Gene3D" id="3.40.50.1820">
    <property type="entry name" value="alpha/beta hydrolase"/>
    <property type="match status" value="1"/>
</dbReference>
<dbReference type="Gene3D" id="1.10.1660.10">
    <property type="match status" value="1"/>
</dbReference>
<dbReference type="SUPFAM" id="SSF53474">
    <property type="entry name" value="alpha/beta-Hydrolases"/>
    <property type="match status" value="1"/>
</dbReference>
<dbReference type="CDD" id="cd00592">
    <property type="entry name" value="HTH_MerR-like"/>
    <property type="match status" value="1"/>
</dbReference>
<dbReference type="InterPro" id="IPR009061">
    <property type="entry name" value="DNA-bd_dom_put_sf"/>
</dbReference>
<keyword evidence="1 4" id="KW-0238">DNA-binding</keyword>
<dbReference type="RefSeq" id="WP_083744842.1">
    <property type="nucleotide sequence ID" value="NZ_FTNI01000038.1"/>
</dbReference>
<reference evidence="5" key="1">
    <citation type="submission" date="2017-01" db="EMBL/GenBank/DDBJ databases">
        <authorList>
            <person name="Varghese N."/>
            <person name="Submissions S."/>
        </authorList>
    </citation>
    <scope>NUCLEOTIDE SEQUENCE [LARGE SCALE GENOMIC DNA]</scope>
    <source>
        <strain evidence="5">ATCC 12950</strain>
    </source>
</reference>
<dbReference type="SMART" id="SM00422">
    <property type="entry name" value="HTH_MERR"/>
    <property type="match status" value="1"/>
</dbReference>
<evidence type="ECO:0000313" key="4">
    <source>
        <dbReference type="EMBL" id="SIS20592.1"/>
    </source>
</evidence>
<dbReference type="InterPro" id="IPR000551">
    <property type="entry name" value="MerR-type_HTH_dom"/>
</dbReference>